<proteinExistence type="predicted"/>
<dbReference type="EMBL" id="JAHLFW010000069">
    <property type="protein sequence ID" value="MBU3838222.1"/>
    <property type="molecule type" value="Genomic_DNA"/>
</dbReference>
<gene>
    <name evidence="2" type="ORF">H9777_07915</name>
</gene>
<name>A0A948TC32_9BACT</name>
<sequence>MSEEFKDKKEALKSEISRLESDIHFYEDYKLELLKDLGDIQKKIKYLEHKKEYLNQDYLKSLATYNELSNDIQKLTNDINIMDYGIYRPIYNWEDSEIYKKELERVIDLQKEMIKNNTAAICDTTWTICKSGLNYINVRPLNSYAFFPYPSSDSAAINISAD</sequence>
<organism evidence="2 3">
    <name type="scientific">Candidatus Phocaeicola faecigallinarum</name>
    <dbReference type="NCBI Taxonomy" id="2838732"/>
    <lineage>
        <taxon>Bacteria</taxon>
        <taxon>Pseudomonadati</taxon>
        <taxon>Bacteroidota</taxon>
        <taxon>Bacteroidia</taxon>
        <taxon>Bacteroidales</taxon>
        <taxon>Bacteroidaceae</taxon>
        <taxon>Phocaeicola</taxon>
    </lineage>
</organism>
<evidence type="ECO:0000313" key="3">
    <source>
        <dbReference type="Proteomes" id="UP000783796"/>
    </source>
</evidence>
<protein>
    <submittedName>
        <fullName evidence="2">Uncharacterized protein</fullName>
    </submittedName>
</protein>
<evidence type="ECO:0000256" key="1">
    <source>
        <dbReference type="SAM" id="Coils"/>
    </source>
</evidence>
<dbReference type="Proteomes" id="UP000783796">
    <property type="component" value="Unassembled WGS sequence"/>
</dbReference>
<feature type="coiled-coil region" evidence="1">
    <location>
        <begin position="2"/>
        <end position="29"/>
    </location>
</feature>
<reference evidence="2" key="2">
    <citation type="submission" date="2021-04" db="EMBL/GenBank/DDBJ databases">
        <authorList>
            <person name="Gilroy R."/>
        </authorList>
    </citation>
    <scope>NUCLEOTIDE SEQUENCE</scope>
    <source>
        <strain evidence="2">G4-2901</strain>
    </source>
</reference>
<dbReference type="AlphaFoldDB" id="A0A948TC32"/>
<reference evidence="2" key="1">
    <citation type="journal article" date="2021" name="PeerJ">
        <title>Extensive microbial diversity within the chicken gut microbiome revealed by metagenomics and culture.</title>
        <authorList>
            <person name="Gilroy R."/>
            <person name="Ravi A."/>
            <person name="Getino M."/>
            <person name="Pursley I."/>
            <person name="Horton D.L."/>
            <person name="Alikhan N.F."/>
            <person name="Baker D."/>
            <person name="Gharbi K."/>
            <person name="Hall N."/>
            <person name="Watson M."/>
            <person name="Adriaenssens E.M."/>
            <person name="Foster-Nyarko E."/>
            <person name="Jarju S."/>
            <person name="Secka A."/>
            <person name="Antonio M."/>
            <person name="Oren A."/>
            <person name="Chaudhuri R.R."/>
            <person name="La Ragione R."/>
            <person name="Hildebrand F."/>
            <person name="Pallen M.J."/>
        </authorList>
    </citation>
    <scope>NUCLEOTIDE SEQUENCE</scope>
    <source>
        <strain evidence="2">G4-2901</strain>
    </source>
</reference>
<keyword evidence="1" id="KW-0175">Coiled coil</keyword>
<comment type="caution">
    <text evidence="2">The sequence shown here is derived from an EMBL/GenBank/DDBJ whole genome shotgun (WGS) entry which is preliminary data.</text>
</comment>
<accession>A0A948TC32</accession>
<evidence type="ECO:0000313" key="2">
    <source>
        <dbReference type="EMBL" id="MBU3838222.1"/>
    </source>
</evidence>